<dbReference type="InterPro" id="IPR026588">
    <property type="entry name" value="Choice_anch_A"/>
</dbReference>
<evidence type="ECO:0000259" key="6">
    <source>
        <dbReference type="Pfam" id="PF20597"/>
    </source>
</evidence>
<reference evidence="7 8" key="1">
    <citation type="submission" date="2019-08" db="EMBL/GenBank/DDBJ databases">
        <title>Genome of Phaeodactylibacter luteus.</title>
        <authorList>
            <person name="Bowman J.P."/>
        </authorList>
    </citation>
    <scope>NUCLEOTIDE SEQUENCE [LARGE SCALE GENOMIC DNA]</scope>
    <source>
        <strain evidence="7 8">KCTC 42180</strain>
    </source>
</reference>
<dbReference type="Pfam" id="PF13573">
    <property type="entry name" value="SprB"/>
    <property type="match status" value="3"/>
</dbReference>
<dbReference type="InterPro" id="IPR013783">
    <property type="entry name" value="Ig-like_fold"/>
</dbReference>
<dbReference type="CDD" id="cd00146">
    <property type="entry name" value="PKD"/>
    <property type="match status" value="1"/>
</dbReference>
<dbReference type="NCBIfam" id="TIGR04215">
    <property type="entry name" value="choice_anch_A"/>
    <property type="match status" value="1"/>
</dbReference>
<dbReference type="EMBL" id="VOOR01000042">
    <property type="protein sequence ID" value="TXB61881.1"/>
    <property type="molecule type" value="Genomic_DNA"/>
</dbReference>
<dbReference type="InterPro" id="IPR025667">
    <property type="entry name" value="SprB_repeat"/>
</dbReference>
<comment type="caution">
    <text evidence="7">The sequence shown here is derived from an EMBL/GenBank/DDBJ whole genome shotgun (WGS) entry which is preliminary data.</text>
</comment>
<protein>
    <submittedName>
        <fullName evidence="7">Choice-of-anchor A family protein</fullName>
    </submittedName>
</protein>
<evidence type="ECO:0000259" key="5">
    <source>
        <dbReference type="Pfam" id="PF17210"/>
    </source>
</evidence>
<dbReference type="SUPFAM" id="SSF117074">
    <property type="entry name" value="Hypothetical protein PA1324"/>
    <property type="match status" value="1"/>
</dbReference>
<keyword evidence="2" id="KW-0964">Secreted</keyword>
<dbReference type="InterPro" id="IPR035986">
    <property type="entry name" value="PKD_dom_sf"/>
</dbReference>
<dbReference type="Gene3D" id="2.60.40.10">
    <property type="entry name" value="Immunoglobulins"/>
    <property type="match status" value="3"/>
</dbReference>
<evidence type="ECO:0000313" key="8">
    <source>
        <dbReference type="Proteomes" id="UP000321580"/>
    </source>
</evidence>
<dbReference type="Pfam" id="PF20597">
    <property type="entry name" value="pAdhesive_15"/>
    <property type="match status" value="1"/>
</dbReference>
<dbReference type="OrthoDB" id="9765926at2"/>
<proteinExistence type="predicted"/>
<accession>A0A5C6RHR1</accession>
<dbReference type="SUPFAM" id="SSF49299">
    <property type="entry name" value="PKD domain"/>
    <property type="match status" value="1"/>
</dbReference>
<feature type="domain" description="SD-repeat containing protein B" evidence="5">
    <location>
        <begin position="1461"/>
        <end position="1574"/>
    </location>
</feature>
<evidence type="ECO:0000256" key="3">
    <source>
        <dbReference type="ARBA" id="ARBA00022729"/>
    </source>
</evidence>
<dbReference type="GO" id="GO:0005576">
    <property type="term" value="C:extracellular region"/>
    <property type="evidence" value="ECO:0007669"/>
    <property type="project" value="UniProtKB-SubCell"/>
</dbReference>
<name>A0A5C6RHR1_9BACT</name>
<feature type="domain" description="Choice-of-anchor A" evidence="6">
    <location>
        <begin position="872"/>
        <end position="1150"/>
    </location>
</feature>
<comment type="subcellular location">
    <subcellularLocation>
        <location evidence="1">Secreted</location>
    </subcellularLocation>
</comment>
<dbReference type="Pfam" id="PF17210">
    <property type="entry name" value="SdrD_B"/>
    <property type="match status" value="1"/>
</dbReference>
<evidence type="ECO:0000256" key="2">
    <source>
        <dbReference type="ARBA" id="ARBA00022525"/>
    </source>
</evidence>
<evidence type="ECO:0000256" key="4">
    <source>
        <dbReference type="SAM" id="MobiDB-lite"/>
    </source>
</evidence>
<feature type="non-terminal residue" evidence="7">
    <location>
        <position position="1588"/>
    </location>
</feature>
<feature type="region of interest" description="Disordered" evidence="4">
    <location>
        <begin position="1539"/>
        <end position="1564"/>
    </location>
</feature>
<dbReference type="Proteomes" id="UP000321580">
    <property type="component" value="Unassembled WGS sequence"/>
</dbReference>
<organism evidence="7 8">
    <name type="scientific">Phaeodactylibacter luteus</name>
    <dbReference type="NCBI Taxonomy" id="1564516"/>
    <lineage>
        <taxon>Bacteria</taxon>
        <taxon>Pseudomonadati</taxon>
        <taxon>Bacteroidota</taxon>
        <taxon>Saprospiria</taxon>
        <taxon>Saprospirales</taxon>
        <taxon>Haliscomenobacteraceae</taxon>
        <taxon>Phaeodactylibacter</taxon>
    </lineage>
</organism>
<evidence type="ECO:0000313" key="7">
    <source>
        <dbReference type="EMBL" id="TXB61881.1"/>
    </source>
</evidence>
<keyword evidence="8" id="KW-1185">Reference proteome</keyword>
<sequence length="1588" mass="165281">MRTYFTSTLNQGSSQKLTFASIWLFVLAFALPQLAWSQLAVQEASTRAVSECGAADGRLSLSLVGIPEEVSSYTVVLSEEKGETTVEHLPLQDGQLIISGLPAKGWDALRVISDRTGEASPWLQGPFIIPHNCTSNAGRATGCGFGTINYQNCDGEQVVINRSNLLQYTFIYTDNDYLGCIAYVNGDCQVEVSQQVYCGDFQLTEPTPAKGYEYGEVKFTLAYGLASTLGVSELTAERINWAMCNGPAMGFSKQAINQAIWGLKGDYSACNALCSQAQSVVTAVQGGIDEQMAVFVPQTPGIQPFIVNDCYCSTPIEGLFINNNANGQNVIEIQDGDVIDASSLPFNYNLEAEIGGSPGSVRFSITGDYTGSNVENTVPYNAPPSGADWNEPSGTFTVLVQVYSQSNANGHLCDERTFTFSIFDCIDEGGHISGDEQRCGSYDPAQIVGEDFGGLVSYQWEFRPPGGIWLPILFANGKNYDPGTIAQTTEYRRSVTSGVLCTPRYSNTVVKTVLENCQPVPEDWAFDCDDDKLVEEYGFNAKCQGQNIVHLPSPGNIYQYAVEIVYKGGNPGEAIPVSNAEGDTYNLLRTTPGGGSSNVWVYRGLITGSTGSVLYANPSGFDPCKLQSIVVYAFRNQPAGANAGVFTAMSGYNNIRTVTIPIPTDEGPRDITLDLPISELTPDGRYLKILASAGGQSAETYLYGPDEGLPGGSCCLAIPSITIPQVPGNATEVVLTIDTRNGQNGQGVNGQSWVIAGLVNVETDCFECDFSASAMGAEICAGGSASISVEPVGGEGPFVYQWSDGLGSSAVQQVAPSQTKAYSVTITDANNCTATANVMVVVNPQPSASAGPDLSLCPCAAPASGQGQSINPLAAAGQFNVLVEGDFELASGDSDGPVAGGGALTVSGSFNSSMATPGNLTLPGDARPTALIVGGQVYLQSGSGINVNQNGFIKIGNLNGLQVSNSLGNTRVFVSDINGSPRINLQTQQPISSVGPIGDAFRFDAAFAALRAQSAYLSTLSNNVTVSSGGGISLTDGQTNVWNTTVAELQSYNSLTFNQQPSASSPLIVNVQTGGSFSWNIINQAGIGSLQAPYMIWNFYDASSLTFTGGATLNGSVLAPHAHFTKGNSGNIDGQVVAAAYTHLAGEVHNIYFQPQVGQEPGECADPSRAVVLSASGGATYAWSTGQNSAAIAVNPVSTTTYTVTVTSAAGCSDVDEVTVAVQNTLQLVPGDSQSICAGGAATLQASATGGQAPYSFEWSDGLGSGSSKQVMPAETKTYTVTATDNSGCTAQGEVTVVVNDKPEVVLSSDNNEICAGALASLTALPSGGQAPYTFQWSPGLSDEAGQEVSPMSTTSYGVTLTDANGCTAENTLTIVVNAPPVVDAGEAWEICQGQAAMLSATASQGEPPYLYEWSGGLGTGAEKVVSPPESTIYAVSVTDANGCTATDEVMVTVDEAQCAGIGDFVWHDENADGLQGPGEMGVPGVSVQLTGTDVDGESVSLMTSTDADGFYLFDKLVPGIYTLQFSAPSGFIGTSQFSGSDGSIDSDADPNSGETGPVELSAGEYNPEIDAGFYGGNASIALSKTAD</sequence>
<keyword evidence="3" id="KW-0732">Signal</keyword>
<gene>
    <name evidence="7" type="ORF">FRY97_16660</name>
</gene>
<dbReference type="RefSeq" id="WP_147168702.1">
    <property type="nucleotide sequence ID" value="NZ_VOOR01000042.1"/>
</dbReference>
<evidence type="ECO:0000256" key="1">
    <source>
        <dbReference type="ARBA" id="ARBA00004613"/>
    </source>
</evidence>
<dbReference type="InterPro" id="IPR033764">
    <property type="entry name" value="Sdr_B"/>
</dbReference>